<dbReference type="InterPro" id="IPR001789">
    <property type="entry name" value="Sig_transdc_resp-reg_receiver"/>
</dbReference>
<dbReference type="PANTHER" id="PTHR45566:SF1">
    <property type="entry name" value="HTH-TYPE TRANSCRIPTIONAL REGULATOR YHJB-RELATED"/>
    <property type="match status" value="1"/>
</dbReference>
<dbReference type="SUPFAM" id="SSF46894">
    <property type="entry name" value="C-terminal effector domain of the bipartite response regulators"/>
    <property type="match status" value="1"/>
</dbReference>
<feature type="domain" description="Response regulatory" evidence="5">
    <location>
        <begin position="3"/>
        <end position="120"/>
    </location>
</feature>
<dbReference type="InterPro" id="IPR000792">
    <property type="entry name" value="Tscrpt_reg_LuxR_C"/>
</dbReference>
<dbReference type="GO" id="GO:0003677">
    <property type="term" value="F:DNA binding"/>
    <property type="evidence" value="ECO:0007669"/>
    <property type="project" value="UniProtKB-KW"/>
</dbReference>
<dbReference type="PROSITE" id="PS50110">
    <property type="entry name" value="RESPONSE_REGULATORY"/>
    <property type="match status" value="1"/>
</dbReference>
<dbReference type="InterPro" id="IPR058245">
    <property type="entry name" value="NreC/VraR/RcsB-like_REC"/>
</dbReference>
<evidence type="ECO:0000313" key="6">
    <source>
        <dbReference type="EMBL" id="MBA1156541.1"/>
    </source>
</evidence>
<evidence type="ECO:0000256" key="2">
    <source>
        <dbReference type="ARBA" id="ARBA00023125"/>
    </source>
</evidence>
<reference evidence="6 7" key="1">
    <citation type="submission" date="2020-07" db="EMBL/GenBank/DDBJ databases">
        <title>Draft genome and description of Microvirga mediterraneensis Marseille-Q2068 sp. nov.</title>
        <authorList>
            <person name="Boxberger M."/>
        </authorList>
    </citation>
    <scope>NUCLEOTIDE SEQUENCE [LARGE SCALE GENOMIC DNA]</scope>
    <source>
        <strain evidence="6 7">Marseille-Q2068</strain>
    </source>
</reference>
<dbReference type="InterPro" id="IPR016032">
    <property type="entry name" value="Sig_transdc_resp-reg_C-effctor"/>
</dbReference>
<comment type="caution">
    <text evidence="6">The sequence shown here is derived from an EMBL/GenBank/DDBJ whole genome shotgun (WGS) entry which is preliminary data.</text>
</comment>
<dbReference type="Proteomes" id="UP000572984">
    <property type="component" value="Unassembled WGS sequence"/>
</dbReference>
<dbReference type="Gene3D" id="1.10.10.10">
    <property type="entry name" value="Winged helix-like DNA-binding domain superfamily/Winged helix DNA-binding domain"/>
    <property type="match status" value="1"/>
</dbReference>
<dbReference type="RefSeq" id="WP_181052110.1">
    <property type="nucleotide sequence ID" value="NZ_JACDXJ010000001.1"/>
</dbReference>
<keyword evidence="7" id="KW-1185">Reference proteome</keyword>
<dbReference type="InterPro" id="IPR011006">
    <property type="entry name" value="CheY-like_superfamily"/>
</dbReference>
<dbReference type="SUPFAM" id="SSF52172">
    <property type="entry name" value="CheY-like"/>
    <property type="match status" value="1"/>
</dbReference>
<keyword evidence="2" id="KW-0238">DNA-binding</keyword>
<keyword evidence="1 3" id="KW-0597">Phosphoprotein</keyword>
<dbReference type="InterPro" id="IPR036388">
    <property type="entry name" value="WH-like_DNA-bd_sf"/>
</dbReference>
<dbReference type="EMBL" id="JACDXJ010000001">
    <property type="protein sequence ID" value="MBA1156541.1"/>
    <property type="molecule type" value="Genomic_DNA"/>
</dbReference>
<name>A0A838BMH5_9HYPH</name>
<proteinExistence type="predicted"/>
<dbReference type="GO" id="GO:0000160">
    <property type="term" value="P:phosphorelay signal transduction system"/>
    <property type="evidence" value="ECO:0007669"/>
    <property type="project" value="InterPro"/>
</dbReference>
<dbReference type="SMART" id="SM00421">
    <property type="entry name" value="HTH_LUXR"/>
    <property type="match status" value="1"/>
</dbReference>
<dbReference type="Pfam" id="PF00072">
    <property type="entry name" value="Response_reg"/>
    <property type="match status" value="1"/>
</dbReference>
<dbReference type="AlphaFoldDB" id="A0A838BMH5"/>
<gene>
    <name evidence="6" type="ORF">H0S73_10425</name>
</gene>
<accession>A0A838BMH5</accession>
<dbReference type="Gene3D" id="3.40.50.2300">
    <property type="match status" value="1"/>
</dbReference>
<evidence type="ECO:0000313" key="7">
    <source>
        <dbReference type="Proteomes" id="UP000572984"/>
    </source>
</evidence>
<dbReference type="InterPro" id="IPR051015">
    <property type="entry name" value="EvgA-like"/>
</dbReference>
<protein>
    <submittedName>
        <fullName evidence="6">Response regulator transcription factor</fullName>
    </submittedName>
</protein>
<dbReference type="CDD" id="cd17535">
    <property type="entry name" value="REC_NarL-like"/>
    <property type="match status" value="1"/>
</dbReference>
<evidence type="ECO:0000259" key="5">
    <source>
        <dbReference type="PROSITE" id="PS50110"/>
    </source>
</evidence>
<organism evidence="6 7">
    <name type="scientific">Microvirga mediterraneensis</name>
    <dbReference type="NCBI Taxonomy" id="2754695"/>
    <lineage>
        <taxon>Bacteria</taxon>
        <taxon>Pseudomonadati</taxon>
        <taxon>Pseudomonadota</taxon>
        <taxon>Alphaproteobacteria</taxon>
        <taxon>Hyphomicrobiales</taxon>
        <taxon>Methylobacteriaceae</taxon>
        <taxon>Microvirga</taxon>
    </lineage>
</organism>
<dbReference type="PRINTS" id="PR00038">
    <property type="entry name" value="HTHLUXR"/>
</dbReference>
<feature type="modified residue" description="4-aspartylphosphate" evidence="3">
    <location>
        <position position="55"/>
    </location>
</feature>
<dbReference type="Pfam" id="PF00196">
    <property type="entry name" value="GerE"/>
    <property type="match status" value="1"/>
</dbReference>
<feature type="domain" description="HTH luxR-type" evidence="4">
    <location>
        <begin position="152"/>
        <end position="217"/>
    </location>
</feature>
<dbReference type="CDD" id="cd06170">
    <property type="entry name" value="LuxR_C_like"/>
    <property type="match status" value="1"/>
</dbReference>
<sequence length="227" mass="24519">MRIGLIADDDSYFRMAVSAILTTQLGFSQIIEAGSLNEALELLDRNSDVSVALLDLSMPGMTTLTNLRMVRENFPNARVAVVSGSQSRRDILSSLEAGVHGYVPKSLSVAELTGALRAVLEGNLYVPSLLADVDAISEEEVHEKRGLVETDEADPVYMLTRRQQEVLELLIKGKSNKEIALALKLGEGTVKVHLAAIFRHFGVNNRAAAAVAATRAYLGDSHSAHAH</sequence>
<dbReference type="SMART" id="SM00448">
    <property type="entry name" value="REC"/>
    <property type="match status" value="1"/>
</dbReference>
<evidence type="ECO:0000259" key="4">
    <source>
        <dbReference type="PROSITE" id="PS50043"/>
    </source>
</evidence>
<evidence type="ECO:0000256" key="1">
    <source>
        <dbReference type="ARBA" id="ARBA00022553"/>
    </source>
</evidence>
<dbReference type="PROSITE" id="PS50043">
    <property type="entry name" value="HTH_LUXR_2"/>
    <property type="match status" value="1"/>
</dbReference>
<dbReference type="GO" id="GO:0006355">
    <property type="term" value="P:regulation of DNA-templated transcription"/>
    <property type="evidence" value="ECO:0007669"/>
    <property type="project" value="InterPro"/>
</dbReference>
<dbReference type="PANTHER" id="PTHR45566">
    <property type="entry name" value="HTH-TYPE TRANSCRIPTIONAL REGULATOR YHJB-RELATED"/>
    <property type="match status" value="1"/>
</dbReference>
<evidence type="ECO:0000256" key="3">
    <source>
        <dbReference type="PROSITE-ProRule" id="PRU00169"/>
    </source>
</evidence>